<evidence type="ECO:0000256" key="5">
    <source>
        <dbReference type="RuleBase" id="RU003829"/>
    </source>
</evidence>
<dbReference type="InterPro" id="IPR059120">
    <property type="entry name" value="Cullin-like_AB"/>
</dbReference>
<dbReference type="STRING" id="45607.A0A2T0FFB0"/>
<dbReference type="InterPro" id="IPR016159">
    <property type="entry name" value="Cullin_repeat-like_dom_sf"/>
</dbReference>
<dbReference type="Proteomes" id="UP000238350">
    <property type="component" value="Unassembled WGS sequence"/>
</dbReference>
<dbReference type="SUPFAM" id="SSF75632">
    <property type="entry name" value="Cullin homology domain"/>
    <property type="match status" value="1"/>
</dbReference>
<dbReference type="InterPro" id="IPR036388">
    <property type="entry name" value="WH-like_DNA-bd_sf"/>
</dbReference>
<dbReference type="EMBL" id="NDIQ01000001">
    <property type="protein sequence ID" value="PRT53681.1"/>
    <property type="molecule type" value="Genomic_DNA"/>
</dbReference>
<dbReference type="AlphaFoldDB" id="A0A2T0FFB0"/>
<accession>A0A2T0FFB0</accession>
<dbReference type="Gene3D" id="1.10.10.10">
    <property type="entry name" value="Winged helix-like DNA-binding domain superfamily/Winged helix DNA-binding domain"/>
    <property type="match status" value="1"/>
</dbReference>
<keyword evidence="3" id="KW-0832">Ubl conjugation</keyword>
<dbReference type="GeneID" id="36515050"/>
<name>A0A2T0FFB0_9ASCO</name>
<dbReference type="PROSITE" id="PS50069">
    <property type="entry name" value="CULLIN_2"/>
    <property type="match status" value="1"/>
</dbReference>
<dbReference type="InterPro" id="IPR019559">
    <property type="entry name" value="Cullin_neddylation_domain"/>
</dbReference>
<dbReference type="InterPro" id="IPR016158">
    <property type="entry name" value="Cullin_homology"/>
</dbReference>
<dbReference type="OrthoDB" id="27073at2759"/>
<evidence type="ECO:0000259" key="6">
    <source>
        <dbReference type="PROSITE" id="PS50069"/>
    </source>
</evidence>
<dbReference type="Pfam" id="PF10557">
    <property type="entry name" value="Cullin_Nedd8"/>
    <property type="match status" value="1"/>
</dbReference>
<dbReference type="Gene3D" id="3.30.230.130">
    <property type="entry name" value="Cullin, Chain C, Domain 2"/>
    <property type="match status" value="1"/>
</dbReference>
<dbReference type="InterPro" id="IPR001373">
    <property type="entry name" value="Cullin_N"/>
</dbReference>
<dbReference type="SUPFAM" id="SSF74788">
    <property type="entry name" value="Cullin repeat-like"/>
    <property type="match status" value="1"/>
</dbReference>
<dbReference type="InterPro" id="IPR036390">
    <property type="entry name" value="WH_DNA-bd_sf"/>
</dbReference>
<dbReference type="PANTHER" id="PTHR11932">
    <property type="entry name" value="CULLIN"/>
    <property type="match status" value="1"/>
</dbReference>
<dbReference type="SMART" id="SM00884">
    <property type="entry name" value="Cullin_Nedd8"/>
    <property type="match status" value="1"/>
</dbReference>
<comment type="similarity">
    <text evidence="1 4 5">Belongs to the cullin family.</text>
</comment>
<dbReference type="GO" id="GO:0006511">
    <property type="term" value="P:ubiquitin-dependent protein catabolic process"/>
    <property type="evidence" value="ECO:0007669"/>
    <property type="project" value="InterPro"/>
</dbReference>
<evidence type="ECO:0000256" key="1">
    <source>
        <dbReference type="ARBA" id="ARBA00006019"/>
    </source>
</evidence>
<dbReference type="SMART" id="SM00182">
    <property type="entry name" value="CULLIN"/>
    <property type="match status" value="1"/>
</dbReference>
<dbReference type="InterPro" id="IPR045093">
    <property type="entry name" value="Cullin"/>
</dbReference>
<dbReference type="Pfam" id="PF00888">
    <property type="entry name" value="Cullin"/>
    <property type="match status" value="1"/>
</dbReference>
<gene>
    <name evidence="7" type="ORF">B9G98_01301</name>
</gene>
<comment type="caution">
    <text evidence="7">The sequence shown here is derived from an EMBL/GenBank/DDBJ whole genome shotgun (WGS) entry which is preliminary data.</text>
</comment>
<evidence type="ECO:0000256" key="3">
    <source>
        <dbReference type="ARBA" id="ARBA00022843"/>
    </source>
</evidence>
<reference evidence="7 8" key="1">
    <citation type="submission" date="2017-04" db="EMBL/GenBank/DDBJ databases">
        <title>Genome sequencing of [Candida] sorbophila.</title>
        <authorList>
            <person name="Ahn J.O."/>
        </authorList>
    </citation>
    <scope>NUCLEOTIDE SEQUENCE [LARGE SCALE GENOMIC DNA]</scope>
    <source>
        <strain evidence="7 8">DS02</strain>
    </source>
</reference>
<dbReference type="RefSeq" id="XP_024663627.1">
    <property type="nucleotide sequence ID" value="XM_024807859.1"/>
</dbReference>
<keyword evidence="2" id="KW-1017">Isopeptide bond</keyword>
<feature type="domain" description="Cullin family profile" evidence="6">
    <location>
        <begin position="405"/>
        <end position="629"/>
    </location>
</feature>
<dbReference type="Gene3D" id="1.20.1310.10">
    <property type="entry name" value="Cullin Repeats"/>
    <property type="match status" value="3"/>
</dbReference>
<evidence type="ECO:0000256" key="4">
    <source>
        <dbReference type="PROSITE-ProRule" id="PRU00330"/>
    </source>
</evidence>
<dbReference type="Pfam" id="PF26557">
    <property type="entry name" value="Cullin_AB"/>
    <property type="match status" value="1"/>
</dbReference>
<dbReference type="FunFam" id="1.10.10.10:FF:000014">
    <property type="entry name" value="Cullin 1"/>
    <property type="match status" value="1"/>
</dbReference>
<evidence type="ECO:0000313" key="8">
    <source>
        <dbReference type="Proteomes" id="UP000238350"/>
    </source>
</evidence>
<dbReference type="InterPro" id="IPR036317">
    <property type="entry name" value="Cullin_homology_sf"/>
</dbReference>
<evidence type="ECO:0000256" key="2">
    <source>
        <dbReference type="ARBA" id="ARBA00022499"/>
    </source>
</evidence>
<dbReference type="GO" id="GO:0031625">
    <property type="term" value="F:ubiquitin protein ligase binding"/>
    <property type="evidence" value="ECO:0007669"/>
    <property type="project" value="InterPro"/>
</dbReference>
<keyword evidence="8" id="KW-1185">Reference proteome</keyword>
<dbReference type="SUPFAM" id="SSF46785">
    <property type="entry name" value="Winged helix' DNA-binding domain"/>
    <property type="match status" value="1"/>
</dbReference>
<sequence length="762" mass="86668">MRPTRPRIKIRVPKKAATLDLGETWTDHLQPALRHIYDRNPYLLSFETLNNAVYRLVNQQHGRALYRRYGDDLREYLVTSKADGALENTSGDLISYIARLWTDFVFSMKLVGDILRYLNQSYCKEAEVASVEQLGEVIFRDKILRLEIPNQVDKKLENVLFDQAIAAINAERRGGLPDSGALKKVIEMLLSIPFEESGLSDCMYVEQLEPMIIQSTVGFYAPEVDKLIETSTPPEQILEEIDGWLCREKSRGERYLPRSTRESIQSVLETRIVADAVPRIVTSPIVATWMEASEMELIKLAANLEKTTNNATSIIVDRIKEWAQSTQSAINQSALSSYTGKGAIPIVKEWVDKTLVLYNSIHNVGEEIYQVFEGRVNATTTVISGWADEFNKFDTTAVQSKQNITSSEFLAQYLDDILKKSPKTRSEPDMESALSNTAVLYEALMDKDRFNKDYRLLLARRLLNNRIQSDELESVFVDRMRRISGPSSTANIENMFKDMQISKEFNQKFRKAFSGVPTQVNVVRNNFWPSSVTKEKVVSLPPTLDEAKHAFEDYYLSQTSGRKLRWNMSFCTAELTLRVPAGIYSLTVNVGPLAVLMLFQGGERLTIQEVSERTHIEFAELERIIPPLVFAPKSQLLRKTPNDRKILPSDTLFFNTEFTSQTPRIRIMNVSGTSKAESDRQRKEVSAEVQGDRSMAVQAAIVRVMKARKEMSHALLVEQVSLILSKQFRASPGSIKREIGELIDTEYLRRSEADPSVYIYIS</sequence>
<evidence type="ECO:0000313" key="7">
    <source>
        <dbReference type="EMBL" id="PRT53681.1"/>
    </source>
</evidence>
<proteinExistence type="inferred from homology"/>
<organism evidence="7 8">
    <name type="scientific">Wickerhamiella sorbophila</name>
    <dbReference type="NCBI Taxonomy" id="45607"/>
    <lineage>
        <taxon>Eukaryota</taxon>
        <taxon>Fungi</taxon>
        <taxon>Dikarya</taxon>
        <taxon>Ascomycota</taxon>
        <taxon>Saccharomycotina</taxon>
        <taxon>Dipodascomycetes</taxon>
        <taxon>Dipodascales</taxon>
        <taxon>Trichomonascaceae</taxon>
        <taxon>Wickerhamiella</taxon>
    </lineage>
</organism>
<protein>
    <submittedName>
        <fullName evidence="7">Cullin-3</fullName>
    </submittedName>
</protein>